<dbReference type="PROSITE" id="PS01045">
    <property type="entry name" value="SQUALEN_PHYTOEN_SYN_2"/>
    <property type="match status" value="1"/>
</dbReference>
<evidence type="ECO:0000256" key="3">
    <source>
        <dbReference type="SAM" id="MobiDB-lite"/>
    </source>
</evidence>
<evidence type="ECO:0000313" key="4">
    <source>
        <dbReference type="EMBL" id="TCW21930.1"/>
    </source>
</evidence>
<protein>
    <submittedName>
        <fullName evidence="4">Phytoene/squalene synthetase</fullName>
    </submittedName>
</protein>
<evidence type="ECO:0000256" key="1">
    <source>
        <dbReference type="ARBA" id="ARBA00004684"/>
    </source>
</evidence>
<dbReference type="InterPro" id="IPR002060">
    <property type="entry name" value="Squ/phyt_synthse"/>
</dbReference>
<evidence type="ECO:0000256" key="2">
    <source>
        <dbReference type="ARBA" id="ARBA00022679"/>
    </source>
</evidence>
<evidence type="ECO:0000313" key="5">
    <source>
        <dbReference type="Proteomes" id="UP000295805"/>
    </source>
</evidence>
<dbReference type="UniPathway" id="UPA00799"/>
<dbReference type="Pfam" id="PF00494">
    <property type="entry name" value="SQS_PSY"/>
    <property type="match status" value="1"/>
</dbReference>
<comment type="pathway">
    <text evidence="1">Carotenoid biosynthesis; phytoene biosynthesis.</text>
</comment>
<dbReference type="EMBL" id="SMCX01000022">
    <property type="protein sequence ID" value="TCW21930.1"/>
    <property type="molecule type" value="Genomic_DNA"/>
</dbReference>
<accession>A0A4R3ZQW7</accession>
<organism evidence="4 5">
    <name type="scientific">Dietzia cinnamea</name>
    <dbReference type="NCBI Taxonomy" id="321318"/>
    <lineage>
        <taxon>Bacteria</taxon>
        <taxon>Bacillati</taxon>
        <taxon>Actinomycetota</taxon>
        <taxon>Actinomycetes</taxon>
        <taxon>Mycobacteriales</taxon>
        <taxon>Dietziaceae</taxon>
        <taxon>Dietzia</taxon>
    </lineage>
</organism>
<dbReference type="Proteomes" id="UP000295805">
    <property type="component" value="Unassembled WGS sequence"/>
</dbReference>
<proteinExistence type="predicted"/>
<dbReference type="Gene3D" id="1.10.600.10">
    <property type="entry name" value="Farnesyl Diphosphate Synthase"/>
    <property type="match status" value="1"/>
</dbReference>
<dbReference type="InterPro" id="IPR019845">
    <property type="entry name" value="Squalene/phytoene_synthase_CS"/>
</dbReference>
<feature type="compositionally biased region" description="Gly residues" evidence="3">
    <location>
        <begin position="286"/>
        <end position="297"/>
    </location>
</feature>
<dbReference type="GO" id="GO:0008299">
    <property type="term" value="P:isoprenoid biosynthetic process"/>
    <property type="evidence" value="ECO:0007669"/>
    <property type="project" value="UniProtKB-ARBA"/>
</dbReference>
<name>A0A4R3ZQW7_9ACTN</name>
<dbReference type="InterPro" id="IPR008949">
    <property type="entry name" value="Isoprenoid_synthase_dom_sf"/>
</dbReference>
<dbReference type="GeneID" id="89531407"/>
<dbReference type="RefSeq" id="WP_131886242.1">
    <property type="nucleotide sequence ID" value="NZ_CP143053.1"/>
</dbReference>
<dbReference type="SFLD" id="SFLDG01212">
    <property type="entry name" value="Phytoene_synthase_like"/>
    <property type="match status" value="1"/>
</dbReference>
<dbReference type="SFLD" id="SFLDS00005">
    <property type="entry name" value="Isoprenoid_Synthase_Type_I"/>
    <property type="match status" value="1"/>
</dbReference>
<dbReference type="InterPro" id="IPR044843">
    <property type="entry name" value="Trans_IPPS_bact-type"/>
</dbReference>
<comment type="caution">
    <text evidence="4">The sequence shown here is derived from an EMBL/GenBank/DDBJ whole genome shotgun (WGS) entry which is preliminary data.</text>
</comment>
<sequence>MTQQSPHAEFTEAARRCSEVILRRYSTSFALACRLLAPATRPHVAAIYAWARVGDEVVDGAMDDPVAARELIAEARRRTHRAIDRGLDPDPVTHAFADTARRFGIDARLVDPFYDSMEADLEVTEHTEESLRRYIHGSAEVIGEMCLRTFAGGGLGDDDEMAAGARALGAAFQKVNFLRDIREDSLELGRNYLPGRDPRALTEEDVRELADDVDADLRVARAAIDRIPGRDRLAVAAAHDLFAELNDRIRAAGAAGVSAGRVRVPDPVKLVVFGRAAAGRGRAAAGRGGAAHGGPVGDGAVAR</sequence>
<dbReference type="SUPFAM" id="SSF48576">
    <property type="entry name" value="Terpenoid synthases"/>
    <property type="match status" value="1"/>
</dbReference>
<dbReference type="PANTHER" id="PTHR31480">
    <property type="entry name" value="BIFUNCTIONAL LYCOPENE CYCLASE/PHYTOENE SYNTHASE"/>
    <property type="match status" value="1"/>
</dbReference>
<reference evidence="4 5" key="1">
    <citation type="submission" date="2019-03" db="EMBL/GenBank/DDBJ databases">
        <title>Root nodule microbial communities of legume samples collected from USA, Mexico and Botswana.</title>
        <authorList>
            <person name="Hirsch A."/>
        </authorList>
    </citation>
    <scope>NUCLEOTIDE SEQUENCE [LARGE SCALE GENOMIC DNA]</scope>
    <source>
        <strain evidence="4 5">55</strain>
    </source>
</reference>
<gene>
    <name evidence="4" type="ORF">EDD19_12233</name>
</gene>
<dbReference type="SFLD" id="SFLDG01018">
    <property type="entry name" value="Squalene/Phytoene_Synthase_Lik"/>
    <property type="match status" value="1"/>
</dbReference>
<feature type="region of interest" description="Disordered" evidence="3">
    <location>
        <begin position="284"/>
        <end position="303"/>
    </location>
</feature>
<dbReference type="AlphaFoldDB" id="A0A4R3ZQW7"/>
<keyword evidence="2" id="KW-0808">Transferase</keyword>
<dbReference type="GO" id="GO:0004311">
    <property type="term" value="F:geranylgeranyl diphosphate synthase activity"/>
    <property type="evidence" value="ECO:0007669"/>
    <property type="project" value="InterPro"/>
</dbReference>